<feature type="transmembrane region" description="Helical" evidence="1">
    <location>
        <begin position="91"/>
        <end position="107"/>
    </location>
</feature>
<dbReference type="InterPro" id="IPR053170">
    <property type="entry name" value="Transcription_regulator"/>
</dbReference>
<dbReference type="RefSeq" id="WP_120194462.1">
    <property type="nucleotide sequence ID" value="NZ_RAPK01000013.1"/>
</dbReference>
<keyword evidence="1" id="KW-0472">Membrane</keyword>
<accession>A0A419UU52</accession>
<reference evidence="2 3" key="1">
    <citation type="submission" date="2018-09" db="EMBL/GenBank/DDBJ databases">
        <title>Genomic Encyclopedia of Archaeal and Bacterial Type Strains, Phase II (KMG-II): from individual species to whole genera.</title>
        <authorList>
            <person name="Goeker M."/>
        </authorList>
    </citation>
    <scope>NUCLEOTIDE SEQUENCE [LARGE SCALE GENOMIC DNA]</scope>
    <source>
        <strain evidence="2 3">DSM 17008</strain>
    </source>
</reference>
<keyword evidence="1" id="KW-0812">Transmembrane</keyword>
<feature type="transmembrane region" description="Helical" evidence="1">
    <location>
        <begin position="160"/>
        <end position="183"/>
    </location>
</feature>
<evidence type="ECO:0000313" key="2">
    <source>
        <dbReference type="EMBL" id="RKD68059.1"/>
    </source>
</evidence>
<name>A0A419UU52_9BACL</name>
<dbReference type="InterPro" id="IPR007404">
    <property type="entry name" value="YdjM-like"/>
</dbReference>
<dbReference type="PANTHER" id="PTHR40031:SF1">
    <property type="entry name" value="MEMBRANE-BOUND METAL-DEPENDENT HYDROLASE"/>
    <property type="match status" value="1"/>
</dbReference>
<dbReference type="Proteomes" id="UP000285120">
    <property type="component" value="Unassembled WGS sequence"/>
</dbReference>
<feature type="transmembrane region" description="Helical" evidence="1">
    <location>
        <begin position="68"/>
        <end position="86"/>
    </location>
</feature>
<proteinExistence type="predicted"/>
<dbReference type="AlphaFoldDB" id="A0A419UU52"/>
<dbReference type="Pfam" id="PF04307">
    <property type="entry name" value="YdjM"/>
    <property type="match status" value="1"/>
</dbReference>
<evidence type="ECO:0000313" key="3">
    <source>
        <dbReference type="Proteomes" id="UP000285120"/>
    </source>
</evidence>
<feature type="transmembrane region" description="Helical" evidence="1">
    <location>
        <begin position="127"/>
        <end position="148"/>
    </location>
</feature>
<gene>
    <name evidence="2" type="ORF">ATL39_3328</name>
</gene>
<protein>
    <submittedName>
        <fullName evidence="2">Inner membrane protein</fullName>
    </submittedName>
</protein>
<dbReference type="OrthoDB" id="245523at2"/>
<dbReference type="PANTHER" id="PTHR40031">
    <property type="entry name" value="HYPOTHETICAL MEMBRANE SPANNING PROTEIN"/>
    <property type="match status" value="1"/>
</dbReference>
<evidence type="ECO:0000256" key="1">
    <source>
        <dbReference type="SAM" id="Phobius"/>
    </source>
</evidence>
<keyword evidence="1" id="KW-1133">Transmembrane helix</keyword>
<keyword evidence="3" id="KW-1185">Reference proteome</keyword>
<sequence length="290" mass="32495">MDTLTHALFGMATYGAMDKEGLEKPVKRSVLFASLAASQAPDADVFTGLTETGQIMGLLWHRGLTHSFFMAPVWALVIFAAAFVIWRQKHWLIFFAAFINVVIHNTLDGLNAWGTGWFEPLSSTRVALGFLPIVDVVIWSLFAGAFIVKWKYKSIPAPRVWKVVLLLAALHISIQALQGTFIINQVEDDFDQVELSAGFVPGSFNVIGKKDEIVTIKNHNAFGRESLTDTLYSQEEVDLDPLLNKNKRAEVLIEWAPFVVVTKDDTQLGVYDPRFYFDGEKLLFESIPVE</sequence>
<dbReference type="EMBL" id="RAPK01000013">
    <property type="protein sequence ID" value="RKD68059.1"/>
    <property type="molecule type" value="Genomic_DNA"/>
</dbReference>
<organism evidence="2 3">
    <name type="scientific">Sinobaca qinghaiensis</name>
    <dbReference type="NCBI Taxonomy" id="342944"/>
    <lineage>
        <taxon>Bacteria</taxon>
        <taxon>Bacillati</taxon>
        <taxon>Bacillota</taxon>
        <taxon>Bacilli</taxon>
        <taxon>Bacillales</taxon>
        <taxon>Sporolactobacillaceae</taxon>
        <taxon>Sinobaca</taxon>
    </lineage>
</organism>
<comment type="caution">
    <text evidence="2">The sequence shown here is derived from an EMBL/GenBank/DDBJ whole genome shotgun (WGS) entry which is preliminary data.</text>
</comment>